<reference evidence="4 5" key="1">
    <citation type="journal article" date="2012" name="Science">
        <title>The Paleozoic origin of enzymatic lignin decomposition reconstructed from 31 fungal genomes.</title>
        <authorList>
            <person name="Floudas D."/>
            <person name="Binder M."/>
            <person name="Riley R."/>
            <person name="Barry K."/>
            <person name="Blanchette R.A."/>
            <person name="Henrissat B."/>
            <person name="Martinez A.T."/>
            <person name="Otillar R."/>
            <person name="Spatafora J.W."/>
            <person name="Yadav J.S."/>
            <person name="Aerts A."/>
            <person name="Benoit I."/>
            <person name="Boyd A."/>
            <person name="Carlson A."/>
            <person name="Copeland A."/>
            <person name="Coutinho P.M."/>
            <person name="de Vries R.P."/>
            <person name="Ferreira P."/>
            <person name="Findley K."/>
            <person name="Foster B."/>
            <person name="Gaskell J."/>
            <person name="Glotzer D."/>
            <person name="Gorecki P."/>
            <person name="Heitman J."/>
            <person name="Hesse C."/>
            <person name="Hori C."/>
            <person name="Igarashi K."/>
            <person name="Jurgens J.A."/>
            <person name="Kallen N."/>
            <person name="Kersten P."/>
            <person name="Kohler A."/>
            <person name="Kuees U."/>
            <person name="Kumar T.K.A."/>
            <person name="Kuo A."/>
            <person name="LaButti K."/>
            <person name="Larrondo L.F."/>
            <person name="Lindquist E."/>
            <person name="Ling A."/>
            <person name="Lombard V."/>
            <person name="Lucas S."/>
            <person name="Lundell T."/>
            <person name="Martin R."/>
            <person name="McLaughlin D.J."/>
            <person name="Morgenstern I."/>
            <person name="Morin E."/>
            <person name="Murat C."/>
            <person name="Nagy L.G."/>
            <person name="Nolan M."/>
            <person name="Ohm R.A."/>
            <person name="Patyshakuliyeva A."/>
            <person name="Rokas A."/>
            <person name="Ruiz-Duenas F.J."/>
            <person name="Sabat G."/>
            <person name="Salamov A."/>
            <person name="Samejima M."/>
            <person name="Schmutz J."/>
            <person name="Slot J.C."/>
            <person name="St John F."/>
            <person name="Stenlid J."/>
            <person name="Sun H."/>
            <person name="Sun S."/>
            <person name="Syed K."/>
            <person name="Tsang A."/>
            <person name="Wiebenga A."/>
            <person name="Young D."/>
            <person name="Pisabarro A."/>
            <person name="Eastwood D.C."/>
            <person name="Martin F."/>
            <person name="Cullen D."/>
            <person name="Grigoriev I.V."/>
            <person name="Hibbett D.S."/>
        </authorList>
    </citation>
    <scope>NUCLEOTIDE SEQUENCE [LARGE SCALE GENOMIC DNA]</scope>
    <source>
        <strain evidence="4 5">DJM-731 SS1</strain>
    </source>
</reference>
<dbReference type="EMBL" id="JH795861">
    <property type="protein sequence ID" value="EJU02923.1"/>
    <property type="molecule type" value="Genomic_DNA"/>
</dbReference>
<dbReference type="OrthoDB" id="10018191at2759"/>
<dbReference type="InterPro" id="IPR013087">
    <property type="entry name" value="Znf_C2H2_type"/>
</dbReference>
<keyword evidence="1" id="KW-0479">Metal-binding</keyword>
<dbReference type="GeneID" id="63692694"/>
<dbReference type="HOGENOM" id="CLU_243808_0_0_1"/>
<name>M5GE28_DACPD</name>
<dbReference type="Proteomes" id="UP000030653">
    <property type="component" value="Unassembled WGS sequence"/>
</dbReference>
<feature type="compositionally biased region" description="Gly residues" evidence="2">
    <location>
        <begin position="1597"/>
        <end position="1613"/>
    </location>
</feature>
<evidence type="ECO:0000313" key="5">
    <source>
        <dbReference type="Proteomes" id="UP000030653"/>
    </source>
</evidence>
<feature type="compositionally biased region" description="Pro residues" evidence="2">
    <location>
        <begin position="582"/>
        <end position="599"/>
    </location>
</feature>
<feature type="region of interest" description="Disordered" evidence="2">
    <location>
        <begin position="38"/>
        <end position="65"/>
    </location>
</feature>
<evidence type="ECO:0000313" key="4">
    <source>
        <dbReference type="EMBL" id="EJU02923.1"/>
    </source>
</evidence>
<feature type="region of interest" description="Disordered" evidence="2">
    <location>
        <begin position="582"/>
        <end position="604"/>
    </location>
</feature>
<keyword evidence="1" id="KW-0863">Zinc-finger</keyword>
<gene>
    <name evidence="4" type="ORF">DACRYDRAFT_99857</name>
</gene>
<feature type="compositionally biased region" description="Basic and acidic residues" evidence="2">
    <location>
        <begin position="1190"/>
        <end position="1199"/>
    </location>
</feature>
<dbReference type="SMART" id="SM00355">
    <property type="entry name" value="ZnF_C2H2"/>
    <property type="match status" value="2"/>
</dbReference>
<feature type="compositionally biased region" description="Polar residues" evidence="2">
    <location>
        <begin position="653"/>
        <end position="663"/>
    </location>
</feature>
<feature type="compositionally biased region" description="Low complexity" evidence="2">
    <location>
        <begin position="664"/>
        <end position="686"/>
    </location>
</feature>
<dbReference type="PROSITE" id="PS00028">
    <property type="entry name" value="ZINC_FINGER_C2H2_1"/>
    <property type="match status" value="2"/>
</dbReference>
<proteinExistence type="predicted"/>
<feature type="region of interest" description="Disordered" evidence="2">
    <location>
        <begin position="647"/>
        <end position="693"/>
    </location>
</feature>
<dbReference type="PROSITE" id="PS50157">
    <property type="entry name" value="ZINC_FINGER_C2H2_2"/>
    <property type="match status" value="1"/>
</dbReference>
<feature type="compositionally biased region" description="Basic and acidic residues" evidence="2">
    <location>
        <begin position="1512"/>
        <end position="1528"/>
    </location>
</feature>
<organism evidence="4 5">
    <name type="scientific">Dacryopinax primogenitus (strain DJM 731)</name>
    <name type="common">Brown rot fungus</name>
    <dbReference type="NCBI Taxonomy" id="1858805"/>
    <lineage>
        <taxon>Eukaryota</taxon>
        <taxon>Fungi</taxon>
        <taxon>Dikarya</taxon>
        <taxon>Basidiomycota</taxon>
        <taxon>Agaricomycotina</taxon>
        <taxon>Dacrymycetes</taxon>
        <taxon>Dacrymycetales</taxon>
        <taxon>Dacrymycetaceae</taxon>
        <taxon>Dacryopinax</taxon>
    </lineage>
</organism>
<evidence type="ECO:0000256" key="2">
    <source>
        <dbReference type="SAM" id="MobiDB-lite"/>
    </source>
</evidence>
<feature type="region of interest" description="Disordered" evidence="2">
    <location>
        <begin position="535"/>
        <end position="560"/>
    </location>
</feature>
<dbReference type="RefSeq" id="XP_040629817.1">
    <property type="nucleotide sequence ID" value="XM_040777632.1"/>
</dbReference>
<keyword evidence="1" id="KW-0862">Zinc</keyword>
<keyword evidence="5" id="KW-1185">Reference proteome</keyword>
<feature type="region of interest" description="Disordered" evidence="2">
    <location>
        <begin position="313"/>
        <end position="351"/>
    </location>
</feature>
<feature type="region of interest" description="Disordered" evidence="2">
    <location>
        <begin position="1503"/>
        <end position="1566"/>
    </location>
</feature>
<feature type="region of interest" description="Disordered" evidence="2">
    <location>
        <begin position="1186"/>
        <end position="1220"/>
    </location>
</feature>
<dbReference type="InterPro" id="IPR018608">
    <property type="entry name" value="Gti1/Pac2"/>
</dbReference>
<feature type="region of interest" description="Disordered" evidence="2">
    <location>
        <begin position="1586"/>
        <end position="1613"/>
    </location>
</feature>
<evidence type="ECO:0000259" key="3">
    <source>
        <dbReference type="PROSITE" id="PS50157"/>
    </source>
</evidence>
<sequence>MCTCTRRVTGPPPGIERWTDGKHWSASRSKENFLFYEENSLGSEDPDAQQPNTEPGSSPDSDEPNVAVIDYITSSDAPGRLTKMTFFSWVKLPNDPPDLMRKWLLVSYWQMPHVKTLAKAYELEILLDHDIPRGMFFTSRAARNKQQDLPAAGTAYDVVLRRPTDLDALRWRKQQYYASGRPGPLPVGPGTRPDDVPGIYAGGGPWLPGGQPQSPSVTDARFRYHDQHQRTFPHHQTWRDELEDIPITERPPHWRPNAGGAQGGGSNALLTPGSDHASPLTFAHRQLPFNPPSSSARVTLPCPPQLLSIPYYTRCAPPPPHPPHPPTQRTNPARDTSLSSHSPASQQANAAFRPSTSIVPVQLSCQEEVWLTNNTLVANYCAPCRHNFNRACDLRRHVETIHVKGERGFPCTWPGCTQILNRKDVLQRHVRRQHEGKQKKGKGLQPRGVTVKGQMKLPSFREVVLRADRARARMDVGFALGIVARIYRELDPNRPHRTYKVQRLASESPANRLLVPPSGRADLLFAFFVRTNSSDPRNNRAPGSLPRPPPALPSAAPVEKEAREKSSIADLVALARVLGPRPALPMPAPTLKPRPYPNPEPRRTGEKWRIGCLLSVSDMAAFSSASWLPRELAFGFAFQNGFTLPSNADMETGPSSQTLTDDGSLSSRASTPLTSLPSSPSSQAALGPEDEGGTELEGIFAKPIPTSVDRSNAVLQQYFYVTLLPWRVAVCIVCHLAIEPKQAYRHYAEHLCRSRRPFRDKIALDAAMTELALQDAQLEIAPLVYARSGAIYASIMRMRPHPGKALSPACLVLCKPNIVLAGVISLATTLSRLHVQSDQLCSLYDGHPQENGPAQDPACELDLKVLHALAEVQYSKPDEWLRPLSKIANGQFEQSRERAASYICQLLLSAIRLRSDPERHPHLDLLLNDRQNELVGNLTAILRSIEPVNEPAAREAVKELLHSIITTRAHNTGLASYAVERWLILLSLRPDGSWRTVEAIGPIIGYLMHVVRDLLALHIFLEAGTSRGRQLDICTQIRPCHTDGEPYAWHCLSTLGGLINSIASNNPAWPNAIWSDGGKSIWYSEVTLSLEALRAGIVNIVSATERDFEALAHAKQDIGYSFLTDPANVNMLQARVHLGLINDLIELDMSRVRRAPPLIRLGELEADARSGCAGWACASPGRDWAGSEIASERKGEGTPRFRPRPSHSSTEPTCSSSARRMARRWTRTIGVAHPASCASSGKPEGRWCSSTPSTLATASIKHSATSSLAQPAPGYGRPRLPLLQRAVFDGRSDAAGRGGGELLPFGQLAGPGLPGAAGAAGVDFWPYEPPVPPPLATEGALPDGSDAQLLFAHLISRTLLTPSSPASPSPSTLRLCASSAASSSRLAYLHMNDADPPEPQRRLHNHVHISAPFILPSALHFKQTPALRSSLRSAAQHASQQTIIEHGGTLEVTVQLHEPVTRFLWDVDTRERNREHRVIVPVRTFVRDNNFWLPLPGTTLVLDGTGKSGVGEGEKGDAGEKQKRKELGEAPARARRCGRGGDVPARPSHPGPCGRGTVPLPNGRAMEPVGRLAGRTWVFVTGLPGSNATGNARGHRQGAGGRGAGGAGPVHEH</sequence>
<feature type="region of interest" description="Disordered" evidence="2">
    <location>
        <begin position="248"/>
        <end position="288"/>
    </location>
</feature>
<feature type="region of interest" description="Disordered" evidence="2">
    <location>
        <begin position="1"/>
        <end position="23"/>
    </location>
</feature>
<dbReference type="Pfam" id="PF09729">
    <property type="entry name" value="Gti1_Pac2"/>
    <property type="match status" value="1"/>
</dbReference>
<feature type="compositionally biased region" description="Pro residues" evidence="2">
    <location>
        <begin position="316"/>
        <end position="326"/>
    </location>
</feature>
<protein>
    <recommendedName>
        <fullName evidence="3">C2H2-type domain-containing protein</fullName>
    </recommendedName>
</protein>
<feature type="compositionally biased region" description="Low complexity" evidence="2">
    <location>
        <begin position="1206"/>
        <end position="1217"/>
    </location>
</feature>
<feature type="domain" description="C2H2-type" evidence="3">
    <location>
        <begin position="409"/>
        <end position="439"/>
    </location>
</feature>
<feature type="compositionally biased region" description="Polar residues" evidence="2">
    <location>
        <begin position="49"/>
        <end position="59"/>
    </location>
</feature>
<accession>M5GE28</accession>
<feature type="region of interest" description="Disordered" evidence="2">
    <location>
        <begin position="199"/>
        <end position="218"/>
    </location>
</feature>
<evidence type="ECO:0000256" key="1">
    <source>
        <dbReference type="PROSITE-ProRule" id="PRU00042"/>
    </source>
</evidence>
<dbReference type="GO" id="GO:0008270">
    <property type="term" value="F:zinc ion binding"/>
    <property type="evidence" value="ECO:0007669"/>
    <property type="project" value="UniProtKB-KW"/>
</dbReference>
<feature type="compositionally biased region" description="Polar residues" evidence="2">
    <location>
        <begin position="327"/>
        <end position="351"/>
    </location>
</feature>
<dbReference type="Gene3D" id="3.30.160.60">
    <property type="entry name" value="Classic Zinc Finger"/>
    <property type="match status" value="1"/>
</dbReference>